<feature type="binding site" evidence="12">
    <location>
        <position position="286"/>
    </location>
    <ligand>
        <name>K(+)</name>
        <dbReference type="ChEBI" id="CHEBI:29103"/>
    </ligand>
</feature>
<gene>
    <name evidence="12 14" type="primary">rbsK</name>
    <name evidence="14" type="ORF">K1718_03910</name>
</gene>
<dbReference type="EC" id="2.7.1.15" evidence="2 12"/>
<evidence type="ECO:0000259" key="13">
    <source>
        <dbReference type="Pfam" id="PF00294"/>
    </source>
</evidence>
<comment type="similarity">
    <text evidence="1">Belongs to the carbohydrate kinase pfkB family.</text>
</comment>
<dbReference type="InterPro" id="IPR011877">
    <property type="entry name" value="Ribokinase"/>
</dbReference>
<feature type="binding site" evidence="12">
    <location>
        <position position="283"/>
    </location>
    <ligand>
        <name>K(+)</name>
        <dbReference type="ChEBI" id="CHEBI:29103"/>
    </ligand>
</feature>
<sequence length="308" mass="31616">MKPVAVVGSVNIDLVSYLDRWPDVGETVAVRETTSSLGGKGANQAVASARLGADVTLVGAIGGDGFGQDAKSQLDRSGVRSRLSEIPNVSTGLAFIDVGPDGNNMIRLSGGANRSVSAAQVSLHAEAIRTSGVLLLQNEIGLPASLEAARIARDAGSLVIMDPAPAPDPTWKQDVFTSFDVLTPNAHEAGMLLGAQPATLEDGERAASLLVEMGLRGAIVTMGSLGVAWSFDGTLGSLPSFKVKSIDTVAAGDCFNGALATCLAEGASMRDAIAFALRAAAIATTRKGASVSLPTRLELENFRNPVFA</sequence>
<comment type="function">
    <text evidence="12">Catalyzes the phosphorylation of ribose at O-5 in a reaction requiring ATP and magnesium. The resulting D-ribose-5-phosphate can then be used either for sythesis of nucleotides, histidine, and tryptophan, or as a component of the pentose phosphate pathway.</text>
</comment>
<dbReference type="GO" id="GO:0004747">
    <property type="term" value="F:ribokinase activity"/>
    <property type="evidence" value="ECO:0007669"/>
    <property type="project" value="UniProtKB-EC"/>
</dbReference>
<evidence type="ECO:0000256" key="12">
    <source>
        <dbReference type="HAMAP-Rule" id="MF_01987"/>
    </source>
</evidence>
<dbReference type="PROSITE" id="PS00584">
    <property type="entry name" value="PFKB_KINASES_2"/>
    <property type="match status" value="1"/>
</dbReference>
<feature type="binding site" evidence="12">
    <location>
        <position position="139"/>
    </location>
    <ligand>
        <name>substrate</name>
    </ligand>
</feature>
<reference evidence="14 15" key="1">
    <citation type="submission" date="2023-03" db="EMBL/GenBank/DDBJ databases">
        <title>Roseibium porphyridii sp. nov. and Roseibium rhodosorbium sp. nov. isolated from marine algae, Porphyridium cruentum and Rhodosorus marinus, respectively.</title>
        <authorList>
            <person name="Lee M.W."/>
            <person name="Choi B.J."/>
            <person name="Lee J.K."/>
            <person name="Choi D.G."/>
            <person name="Baek J.H."/>
            <person name="Bayburt H."/>
            <person name="Kim J.M."/>
            <person name="Han D.M."/>
            <person name="Kim K.H."/>
            <person name="Jeon C.O."/>
        </authorList>
    </citation>
    <scope>NUCLEOTIDE SEQUENCE [LARGE SCALE GENOMIC DNA]</scope>
    <source>
        <strain evidence="14 15">KMA01</strain>
    </source>
</reference>
<dbReference type="HAMAP" id="MF_01987">
    <property type="entry name" value="Ribokinase"/>
    <property type="match status" value="1"/>
</dbReference>
<dbReference type="Proteomes" id="UP001209803">
    <property type="component" value="Chromosome"/>
</dbReference>
<comment type="caution">
    <text evidence="12">Lacks conserved residue(s) required for the propagation of feature annotation.</text>
</comment>
<dbReference type="PANTHER" id="PTHR10584">
    <property type="entry name" value="SUGAR KINASE"/>
    <property type="match status" value="1"/>
</dbReference>
<organism evidence="14 15">
    <name type="scientific">Roseibium porphyridii</name>
    <dbReference type="NCBI Taxonomy" id="2866279"/>
    <lineage>
        <taxon>Bacteria</taxon>
        <taxon>Pseudomonadati</taxon>
        <taxon>Pseudomonadota</taxon>
        <taxon>Alphaproteobacteria</taxon>
        <taxon>Hyphomicrobiales</taxon>
        <taxon>Stappiaceae</taxon>
        <taxon>Roseibium</taxon>
    </lineage>
</organism>
<comment type="cofactor">
    <cofactor evidence="12">
        <name>Mg(2+)</name>
        <dbReference type="ChEBI" id="CHEBI:18420"/>
    </cofactor>
    <text evidence="12">Requires a divalent cation, most likely magnesium in vivo, as an electrophilic catalyst to aid phosphoryl group transfer. It is the chelate of the metal and the nucleotide that is the actual substrate.</text>
</comment>
<feature type="binding site" evidence="12">
    <location>
        <position position="288"/>
    </location>
    <ligand>
        <name>K(+)</name>
        <dbReference type="ChEBI" id="CHEBI:29103"/>
    </ligand>
</feature>
<dbReference type="EMBL" id="CP120863">
    <property type="protein sequence ID" value="WFE90508.1"/>
    <property type="molecule type" value="Genomic_DNA"/>
</dbReference>
<feature type="binding site" evidence="12">
    <location>
        <position position="249"/>
    </location>
    <ligand>
        <name>K(+)</name>
        <dbReference type="ChEBI" id="CHEBI:29103"/>
    </ligand>
</feature>
<keyword evidence="10 12" id="KW-0630">Potassium</keyword>
<dbReference type="PROSITE" id="PS00583">
    <property type="entry name" value="PFKB_KINASES_1"/>
    <property type="match status" value="1"/>
</dbReference>
<evidence type="ECO:0000256" key="1">
    <source>
        <dbReference type="ARBA" id="ARBA00005380"/>
    </source>
</evidence>
<dbReference type="InterPro" id="IPR011611">
    <property type="entry name" value="PfkB_dom"/>
</dbReference>
<evidence type="ECO:0000256" key="7">
    <source>
        <dbReference type="ARBA" id="ARBA00022777"/>
    </source>
</evidence>
<keyword evidence="7 12" id="KW-0418">Kinase</keyword>
<keyword evidence="11 12" id="KW-0119">Carbohydrate metabolism</keyword>
<evidence type="ECO:0000256" key="2">
    <source>
        <dbReference type="ARBA" id="ARBA00012035"/>
    </source>
</evidence>
<proteinExistence type="inferred from homology"/>
<name>A0ABY8F4T4_9HYPH</name>
<dbReference type="InterPro" id="IPR002173">
    <property type="entry name" value="Carboh/pur_kinase_PfkB_CS"/>
</dbReference>
<protein>
    <recommendedName>
        <fullName evidence="3 12">Ribokinase</fullName>
        <shortName evidence="12">RK</shortName>
        <ecNumber evidence="2 12">2.7.1.15</ecNumber>
    </recommendedName>
</protein>
<dbReference type="NCBIfam" id="TIGR02152">
    <property type="entry name" value="D_ribokin_bact"/>
    <property type="match status" value="1"/>
</dbReference>
<dbReference type="Pfam" id="PF00294">
    <property type="entry name" value="PfkB"/>
    <property type="match status" value="1"/>
</dbReference>
<dbReference type="PANTHER" id="PTHR10584:SF166">
    <property type="entry name" value="RIBOKINASE"/>
    <property type="match status" value="1"/>
</dbReference>
<comment type="activity regulation">
    <text evidence="12">Activated by a monovalent cation that binds near, but not in, the active site. The most likely occupant of the site in vivo is potassium. Ion binding induces a conformational change that may alter substrate affinity.</text>
</comment>
<evidence type="ECO:0000256" key="8">
    <source>
        <dbReference type="ARBA" id="ARBA00022840"/>
    </source>
</evidence>
<dbReference type="Gene3D" id="3.40.1190.20">
    <property type="match status" value="1"/>
</dbReference>
<keyword evidence="4 12" id="KW-0808">Transferase</keyword>
<feature type="binding site" evidence="12">
    <location>
        <begin position="252"/>
        <end position="253"/>
    </location>
    <ligand>
        <name>ATP</name>
        <dbReference type="ChEBI" id="CHEBI:30616"/>
    </ligand>
</feature>
<dbReference type="InterPro" id="IPR002139">
    <property type="entry name" value="Ribo/fructo_kinase"/>
</dbReference>
<evidence type="ECO:0000256" key="11">
    <source>
        <dbReference type="ARBA" id="ARBA00023277"/>
    </source>
</evidence>
<feature type="binding site" evidence="12">
    <location>
        <position position="253"/>
    </location>
    <ligand>
        <name>substrate</name>
    </ligand>
</feature>
<dbReference type="RefSeq" id="WP_265679671.1">
    <property type="nucleotide sequence ID" value="NZ_CP120863.1"/>
</dbReference>
<feature type="binding site" evidence="12">
    <location>
        <position position="292"/>
    </location>
    <ligand>
        <name>K(+)</name>
        <dbReference type="ChEBI" id="CHEBI:29103"/>
    </ligand>
</feature>
<keyword evidence="9 12" id="KW-0460">Magnesium</keyword>
<comment type="subcellular location">
    <subcellularLocation>
        <location evidence="12">Cytoplasm</location>
    </subcellularLocation>
</comment>
<keyword evidence="6 12" id="KW-0547">Nucleotide-binding</keyword>
<accession>A0ABY8F4T4</accession>
<keyword evidence="12" id="KW-0963">Cytoplasm</keyword>
<feature type="active site" description="Proton acceptor" evidence="12">
    <location>
        <position position="253"/>
    </location>
</feature>
<evidence type="ECO:0000256" key="4">
    <source>
        <dbReference type="ARBA" id="ARBA00022679"/>
    </source>
</evidence>
<feature type="binding site" evidence="12">
    <location>
        <position position="247"/>
    </location>
    <ligand>
        <name>K(+)</name>
        <dbReference type="ChEBI" id="CHEBI:29103"/>
    </ligand>
</feature>
<comment type="subunit">
    <text evidence="12">Homodimer.</text>
</comment>
<comment type="pathway">
    <text evidence="12">Carbohydrate metabolism; D-ribose degradation; D-ribose 5-phosphate from beta-D-ribopyranose: step 2/2.</text>
</comment>
<dbReference type="CDD" id="cd01174">
    <property type="entry name" value="ribokinase"/>
    <property type="match status" value="1"/>
</dbReference>
<dbReference type="PRINTS" id="PR00990">
    <property type="entry name" value="RIBOKINASE"/>
</dbReference>
<evidence type="ECO:0000256" key="5">
    <source>
        <dbReference type="ARBA" id="ARBA00022723"/>
    </source>
</evidence>
<evidence type="ECO:0000256" key="9">
    <source>
        <dbReference type="ARBA" id="ARBA00022842"/>
    </source>
</evidence>
<evidence type="ECO:0000313" key="15">
    <source>
        <dbReference type="Proteomes" id="UP001209803"/>
    </source>
</evidence>
<dbReference type="SUPFAM" id="SSF53613">
    <property type="entry name" value="Ribokinase-like"/>
    <property type="match status" value="1"/>
</dbReference>
<feature type="binding site" evidence="12">
    <location>
        <position position="185"/>
    </location>
    <ligand>
        <name>ATP</name>
        <dbReference type="ChEBI" id="CHEBI:30616"/>
    </ligand>
</feature>
<keyword evidence="8 12" id="KW-0067">ATP-binding</keyword>
<feature type="binding site" evidence="12">
    <location>
        <begin position="11"/>
        <end position="13"/>
    </location>
    <ligand>
        <name>substrate</name>
    </ligand>
</feature>
<comment type="similarity">
    <text evidence="12">Belongs to the carbohydrate kinase PfkB family. Ribokinase subfamily.</text>
</comment>
<comment type="catalytic activity">
    <reaction evidence="12">
        <text>D-ribose + ATP = D-ribose 5-phosphate + ADP + H(+)</text>
        <dbReference type="Rhea" id="RHEA:13697"/>
        <dbReference type="ChEBI" id="CHEBI:15378"/>
        <dbReference type="ChEBI" id="CHEBI:30616"/>
        <dbReference type="ChEBI" id="CHEBI:47013"/>
        <dbReference type="ChEBI" id="CHEBI:78346"/>
        <dbReference type="ChEBI" id="CHEBI:456216"/>
        <dbReference type="EC" id="2.7.1.15"/>
    </reaction>
</comment>
<feature type="binding site" evidence="12">
    <location>
        <begin position="39"/>
        <end position="43"/>
    </location>
    <ligand>
        <name>substrate</name>
    </ligand>
</feature>
<evidence type="ECO:0000313" key="14">
    <source>
        <dbReference type="EMBL" id="WFE90508.1"/>
    </source>
</evidence>
<evidence type="ECO:0000256" key="6">
    <source>
        <dbReference type="ARBA" id="ARBA00022741"/>
    </source>
</evidence>
<keyword evidence="5 12" id="KW-0479">Metal-binding</keyword>
<dbReference type="InterPro" id="IPR029056">
    <property type="entry name" value="Ribokinase-like"/>
</dbReference>
<feature type="binding site" evidence="12">
    <location>
        <begin position="221"/>
        <end position="226"/>
    </location>
    <ligand>
        <name>ATP</name>
        <dbReference type="ChEBI" id="CHEBI:30616"/>
    </ligand>
</feature>
<evidence type="ECO:0000256" key="3">
    <source>
        <dbReference type="ARBA" id="ARBA00016943"/>
    </source>
</evidence>
<keyword evidence="15" id="KW-1185">Reference proteome</keyword>
<evidence type="ECO:0000256" key="10">
    <source>
        <dbReference type="ARBA" id="ARBA00022958"/>
    </source>
</evidence>
<feature type="domain" description="Carbohydrate kinase PfkB" evidence="13">
    <location>
        <begin position="2"/>
        <end position="296"/>
    </location>
</feature>